<dbReference type="AlphaFoldDB" id="C6LAT7"/>
<dbReference type="InterPro" id="IPR048713">
    <property type="entry name" value="Choline_bind_rpt"/>
</dbReference>
<name>C6LAT7_9FIRM</name>
<accession>C6LAT7</accession>
<dbReference type="Gene3D" id="2.10.270.10">
    <property type="entry name" value="Cholin Binding"/>
    <property type="match status" value="1"/>
</dbReference>
<gene>
    <name evidence="1" type="ORF">BRYFOR_05731</name>
</gene>
<comment type="caution">
    <text evidence="1">The sequence shown here is derived from an EMBL/GenBank/DDBJ whole genome shotgun (WGS) entry which is preliminary data.</text>
</comment>
<dbReference type="Proteomes" id="UP000005561">
    <property type="component" value="Unassembled WGS sequence"/>
</dbReference>
<proteinExistence type="predicted"/>
<dbReference type="STRING" id="168384.SAMN05660368_03908"/>
<dbReference type="Pfam" id="PF21540">
    <property type="entry name" value="Choline_bind_4"/>
    <property type="match status" value="3"/>
</dbReference>
<evidence type="ECO:0000313" key="1">
    <source>
        <dbReference type="EMBL" id="EET62068.1"/>
    </source>
</evidence>
<protein>
    <submittedName>
        <fullName evidence="1">Cell wall-binding repeat protein</fullName>
    </submittedName>
</protein>
<dbReference type="EMBL" id="ACCL02000003">
    <property type="protein sequence ID" value="EET62068.1"/>
    <property type="molecule type" value="Genomic_DNA"/>
</dbReference>
<keyword evidence="2" id="KW-1185">Reference proteome</keyword>
<sequence length="850" mass="91580">MGQLPAWDKAKVSPAWQNFKNKLIRVCNKKERKGDLVMRTNKKKLAALAMSVVMAASTMSLSAFAEEAATDVVTEEAQETAETLAAAVYVTGADISEDGTVTVTYSDQTTETWPQKATSEQVAATCTTGAATRWSIAIDGTTYHQNYETSAPLGHAWSEWARETIDHGDCSLGKAGQSALVRRCSRCGEKEVDENSYESVPASHNLTKATRTNLVAGNNVEIVNGEAVLKNTAKNGTYYVVTEKQCTMCDGWFETDRKTEKLYASTGERATTKVVKVTNIKSGLAAGEEIEVGTDGRYVDEDKIILTNCSKDATYTVEDFDAKGNSLGTATYTITARHSEGTPTVVGKTAADKELIQVIYDTKGNITDVVSKSCYKSATYVWTVKCLSDTCSYKNNIILEEERTAEPAGTHKIKASAEAAVKALQDNAKRNAGYATQKAYDAFLEAANATGSGMKYNASVVCNEGGTVTITYICEECGEEIADGTVTVNIGKFDHSAEAKARQENRVEATCTTNGSYDSVTHCKYCDAVMATRKVTLAKLGHTTEKDGDKNAQIRFEGSVVVGDGTTWRVGSKVGANGFVGGGAMNVLTSYGVQVDAVTACERCGEATVVGTPEITIAALQKETKETAGSITLNASYKTANGNKVVTDTVTVPYYSDLGAYFDRNPEEKPINGLQLDADGVVRYYKDSEFQADYAGIAEYNGGEFFVANGVVCSKANGLNEYNGTWYYLANGQVQRGFNGLALYDGAWFYLTNGVLDTNVSGLVPYNGGTFLFTNGRLRNDVNGLWQNSDGTWYFLALGQVQNQHTGVAIYDGEAFYVRDGKLAKDYKGTVQYDGATFNVVNGQLYGPVA</sequence>
<organism evidence="1 2">
    <name type="scientific">Marvinbryantia formatexigens DSM 14469</name>
    <dbReference type="NCBI Taxonomy" id="478749"/>
    <lineage>
        <taxon>Bacteria</taxon>
        <taxon>Bacillati</taxon>
        <taxon>Bacillota</taxon>
        <taxon>Clostridia</taxon>
        <taxon>Lachnospirales</taxon>
        <taxon>Lachnospiraceae</taxon>
        <taxon>Marvinbryantia</taxon>
    </lineage>
</organism>
<reference evidence="1" key="1">
    <citation type="submission" date="2009-07" db="EMBL/GenBank/DDBJ databases">
        <authorList>
            <person name="Weinstock G."/>
            <person name="Sodergren E."/>
            <person name="Clifton S."/>
            <person name="Fulton L."/>
            <person name="Fulton B."/>
            <person name="Courtney L."/>
            <person name="Fronick C."/>
            <person name="Harrison M."/>
            <person name="Strong C."/>
            <person name="Farmer C."/>
            <person name="Delahaunty K."/>
            <person name="Markovic C."/>
            <person name="Hall O."/>
            <person name="Minx P."/>
            <person name="Tomlinson C."/>
            <person name="Mitreva M."/>
            <person name="Nelson J."/>
            <person name="Hou S."/>
            <person name="Wollam A."/>
            <person name="Pepin K.H."/>
            <person name="Johnson M."/>
            <person name="Bhonagiri V."/>
            <person name="Nash W.E."/>
            <person name="Warren W."/>
            <person name="Chinwalla A."/>
            <person name="Mardis E.R."/>
            <person name="Wilson R.K."/>
        </authorList>
    </citation>
    <scope>NUCLEOTIDE SEQUENCE [LARGE SCALE GENOMIC DNA]</scope>
    <source>
        <strain evidence="1">DSM 14469</strain>
    </source>
</reference>
<evidence type="ECO:0000313" key="2">
    <source>
        <dbReference type="Proteomes" id="UP000005561"/>
    </source>
</evidence>